<keyword evidence="2" id="KW-1185">Reference proteome</keyword>
<dbReference type="Proteomes" id="UP000070299">
    <property type="component" value="Unassembled WGS sequence"/>
</dbReference>
<dbReference type="RefSeq" id="WP_068372250.1">
    <property type="nucleotide sequence ID" value="NZ_LSNE01000003.1"/>
</dbReference>
<comment type="caution">
    <text evidence="1">The sequence shown here is derived from an EMBL/GenBank/DDBJ whole genome shotgun (WGS) entry which is preliminary data.</text>
</comment>
<dbReference type="EMBL" id="LSNE01000003">
    <property type="protein sequence ID" value="KXI29564.1"/>
    <property type="molecule type" value="Genomic_DNA"/>
</dbReference>
<name>A0A136A2X6_9ALTE</name>
<dbReference type="AlphaFoldDB" id="A0A136A2X6"/>
<proteinExistence type="predicted"/>
<reference evidence="2" key="1">
    <citation type="submission" date="2016-02" db="EMBL/GenBank/DDBJ databases">
        <authorList>
            <person name="Schultz-Johansen M."/>
            <person name="Glaring M.A."/>
            <person name="Bech P.K."/>
            <person name="Stougaard P."/>
        </authorList>
    </citation>
    <scope>NUCLEOTIDE SEQUENCE [LARGE SCALE GENOMIC DNA]</scope>
    <source>
        <strain evidence="2">S66</strain>
    </source>
</reference>
<protein>
    <submittedName>
        <fullName evidence="1">Uncharacterized protein</fullName>
    </submittedName>
</protein>
<organism evidence="1 2">
    <name type="scientific">Paraglaciecola hydrolytica</name>
    <dbReference type="NCBI Taxonomy" id="1799789"/>
    <lineage>
        <taxon>Bacteria</taxon>
        <taxon>Pseudomonadati</taxon>
        <taxon>Pseudomonadota</taxon>
        <taxon>Gammaproteobacteria</taxon>
        <taxon>Alteromonadales</taxon>
        <taxon>Alteromonadaceae</taxon>
        <taxon>Paraglaciecola</taxon>
    </lineage>
</organism>
<gene>
    <name evidence="1" type="ORF">AX660_05785</name>
</gene>
<evidence type="ECO:0000313" key="2">
    <source>
        <dbReference type="Proteomes" id="UP000070299"/>
    </source>
</evidence>
<accession>A0A136A2X6</accession>
<evidence type="ECO:0000313" key="1">
    <source>
        <dbReference type="EMBL" id="KXI29564.1"/>
    </source>
</evidence>
<sequence length="267" mass="28690">MKCSTAFRSLMAPTILVLPLVFFASVTQATVIRFNFDTESFFNRTAVSQGYTHNSDGSGNASGNTGLNGSVTGTIDVNRNAAGIDIIDNYLLQVIMPHGIAPGFNFAPWTVQYSSSTLMQPGAGATAQVFGSGYMYIQQEFLFDPFYGPATPQDTYYDPNIRQEYLFRVDLQISAVAGVGPDGGNSLAVDRVDVRCAVPGDARLTCNGFGSVSDSNYSDWDSNQGLASSFEILPINSQNPISSVSVPPVLSLLLPACFGLMLMRRRA</sequence>